<name>A0A127JTQ9_9BURK</name>
<sequence>MAGLASLTYPLSGARASNVNYLGAARCRRKFELFYPDGFQDETYQVAERSYKERAHLEWQGQLGPVAFRKLLARGEFRQIADTAVRVESRTNLLFSFEKMALRDAVKSQAGARLFATELYGFLWGRGSPQRRFQDWLQAVAELPRREAPVLTWPIVTVFGFLARPDKHLFLKPMVTRRAAHAYGFDFQYRPQPAWPVYQSLQTFAAIIRRDLERRPGFKARDMIDLQSFIWVQGSQEYEP</sequence>
<evidence type="ECO:0000313" key="1">
    <source>
        <dbReference type="EMBL" id="AMO23357.1"/>
    </source>
</evidence>
<dbReference type="RefSeq" id="WP_061499377.1">
    <property type="nucleotide sequence ID" value="NZ_CP010951.1"/>
</dbReference>
<dbReference type="OrthoDB" id="9781481at2"/>
<dbReference type="AlphaFoldDB" id="A0A127JTQ9"/>
<keyword evidence="2" id="KW-1185">Reference proteome</keyword>
<gene>
    <name evidence="1" type="ORF">UC35_11180</name>
</gene>
<reference evidence="1 2" key="1">
    <citation type="journal article" date="2014" name="Int. J. Syst. Evol. Microbiol.">
        <title>Ramlibacter solisilvae sp. nov., isolated from forest soil, and emended description of the genus Ramlibacter.</title>
        <authorList>
            <person name="Lee H.J."/>
            <person name="Lee S.H."/>
            <person name="Lee S.S."/>
            <person name="Lee J.S."/>
            <person name="Kim Y."/>
            <person name="Kim S.C."/>
            <person name="Jeon C.O."/>
        </authorList>
    </citation>
    <scope>NUCLEOTIDE SEQUENCE [LARGE SCALE GENOMIC DNA]</scope>
    <source>
        <strain evidence="1 2">5-10</strain>
    </source>
</reference>
<accession>A0A127JTQ9</accession>
<dbReference type="Proteomes" id="UP000070433">
    <property type="component" value="Chromosome"/>
</dbReference>
<proteinExistence type="predicted"/>
<organism evidence="1 2">
    <name type="scientific">Ramlibacter tataouinensis</name>
    <dbReference type="NCBI Taxonomy" id="94132"/>
    <lineage>
        <taxon>Bacteria</taxon>
        <taxon>Pseudomonadati</taxon>
        <taxon>Pseudomonadota</taxon>
        <taxon>Betaproteobacteria</taxon>
        <taxon>Burkholderiales</taxon>
        <taxon>Comamonadaceae</taxon>
        <taxon>Ramlibacter</taxon>
    </lineage>
</organism>
<evidence type="ECO:0000313" key="2">
    <source>
        <dbReference type="Proteomes" id="UP000070433"/>
    </source>
</evidence>
<protein>
    <submittedName>
        <fullName evidence="1">Uncharacterized protein</fullName>
    </submittedName>
</protein>
<dbReference type="EMBL" id="CP010951">
    <property type="protein sequence ID" value="AMO23357.1"/>
    <property type="molecule type" value="Genomic_DNA"/>
</dbReference>
<dbReference type="PATRIC" id="fig|94132.3.peg.2279"/>